<organism evidence="2 3">
    <name type="scientific">Pseudaminobacter soli</name>
    <name type="common">ex Zhang et al. 2022</name>
    <dbReference type="NCBI Taxonomy" id="2831468"/>
    <lineage>
        <taxon>Bacteria</taxon>
        <taxon>Pseudomonadati</taxon>
        <taxon>Pseudomonadota</taxon>
        <taxon>Alphaproteobacteria</taxon>
        <taxon>Hyphomicrobiales</taxon>
        <taxon>Phyllobacteriaceae</taxon>
        <taxon>Pseudaminobacter</taxon>
    </lineage>
</organism>
<evidence type="ECO:0000256" key="1">
    <source>
        <dbReference type="SAM" id="SignalP"/>
    </source>
</evidence>
<name>A0A942I8Q9_9HYPH</name>
<feature type="chain" id="PRO_5037510243" description="Secreted protein" evidence="1">
    <location>
        <begin position="18"/>
        <end position="111"/>
    </location>
</feature>
<dbReference type="Proteomes" id="UP000680348">
    <property type="component" value="Unassembled WGS sequence"/>
</dbReference>
<evidence type="ECO:0008006" key="4">
    <source>
        <dbReference type="Google" id="ProtNLM"/>
    </source>
</evidence>
<evidence type="ECO:0000313" key="2">
    <source>
        <dbReference type="EMBL" id="MBS3649610.1"/>
    </source>
</evidence>
<gene>
    <name evidence="2" type="ORF">KEU06_13425</name>
</gene>
<dbReference type="EMBL" id="JAGWCR010000006">
    <property type="protein sequence ID" value="MBS3649610.1"/>
    <property type="molecule type" value="Genomic_DNA"/>
</dbReference>
<protein>
    <recommendedName>
        <fullName evidence="4">Secreted protein</fullName>
    </recommendedName>
</protein>
<reference evidence="2" key="1">
    <citation type="submission" date="2021-04" db="EMBL/GenBank/DDBJ databases">
        <title>Pseudaminobacter soli sp. nov., isolated from paddy soil contaminated by heavy metals.</title>
        <authorList>
            <person name="Zhang K."/>
        </authorList>
    </citation>
    <scope>NUCLEOTIDE SEQUENCE</scope>
    <source>
        <strain evidence="2">19-2017</strain>
    </source>
</reference>
<sequence>MSRLLAAVLTLASVVSAVLTSVATASNIGFLQPTDAWGYRPAGHVAVIENHRIKQCGKEANGQAITCPQSLAVLPAVVSCWPDKPAEACGSTIDSHFESSHADVRLRPPKA</sequence>
<keyword evidence="1" id="KW-0732">Signal</keyword>
<feature type="signal peptide" evidence="1">
    <location>
        <begin position="1"/>
        <end position="17"/>
    </location>
</feature>
<evidence type="ECO:0000313" key="3">
    <source>
        <dbReference type="Proteomes" id="UP000680348"/>
    </source>
</evidence>
<comment type="caution">
    <text evidence="2">The sequence shown here is derived from an EMBL/GenBank/DDBJ whole genome shotgun (WGS) entry which is preliminary data.</text>
</comment>
<accession>A0A942I8Q9</accession>
<dbReference type="AlphaFoldDB" id="A0A942I8Q9"/>
<proteinExistence type="predicted"/>
<dbReference type="RefSeq" id="WP_188255161.1">
    <property type="nucleotide sequence ID" value="NZ_JABVCF010000006.1"/>
</dbReference>
<keyword evidence="3" id="KW-1185">Reference proteome</keyword>